<evidence type="ECO:0000256" key="1">
    <source>
        <dbReference type="SAM" id="Phobius"/>
    </source>
</evidence>
<gene>
    <name evidence="2" type="ORF">Pan153_53280</name>
</gene>
<keyword evidence="1" id="KW-1133">Transmembrane helix</keyword>
<dbReference type="EMBL" id="CP036317">
    <property type="protein sequence ID" value="QDV20652.1"/>
    <property type="molecule type" value="Genomic_DNA"/>
</dbReference>
<keyword evidence="1" id="KW-0812">Transmembrane</keyword>
<evidence type="ECO:0008006" key="4">
    <source>
        <dbReference type="Google" id="ProtNLM"/>
    </source>
</evidence>
<dbReference type="AlphaFoldDB" id="A0A518FWE4"/>
<dbReference type="Proteomes" id="UP000320839">
    <property type="component" value="Chromosome"/>
</dbReference>
<evidence type="ECO:0000313" key="3">
    <source>
        <dbReference type="Proteomes" id="UP000320839"/>
    </source>
</evidence>
<keyword evidence="1" id="KW-0472">Membrane</keyword>
<reference evidence="2 3" key="1">
    <citation type="submission" date="2019-02" db="EMBL/GenBank/DDBJ databases">
        <title>Deep-cultivation of Planctomycetes and their phenomic and genomic characterization uncovers novel biology.</title>
        <authorList>
            <person name="Wiegand S."/>
            <person name="Jogler M."/>
            <person name="Boedeker C."/>
            <person name="Pinto D."/>
            <person name="Vollmers J."/>
            <person name="Rivas-Marin E."/>
            <person name="Kohn T."/>
            <person name="Peeters S.H."/>
            <person name="Heuer A."/>
            <person name="Rast P."/>
            <person name="Oberbeckmann S."/>
            <person name="Bunk B."/>
            <person name="Jeske O."/>
            <person name="Meyerdierks A."/>
            <person name="Storesund J.E."/>
            <person name="Kallscheuer N."/>
            <person name="Luecker S."/>
            <person name="Lage O.M."/>
            <person name="Pohl T."/>
            <person name="Merkel B.J."/>
            <person name="Hornburger P."/>
            <person name="Mueller R.-W."/>
            <person name="Bruemmer F."/>
            <person name="Labrenz M."/>
            <person name="Spormann A.M."/>
            <person name="Op den Camp H."/>
            <person name="Overmann J."/>
            <person name="Amann R."/>
            <person name="Jetten M.S.M."/>
            <person name="Mascher T."/>
            <person name="Medema M.H."/>
            <person name="Devos D.P."/>
            <person name="Kaster A.-K."/>
            <person name="Ovreas L."/>
            <person name="Rohde M."/>
            <person name="Galperin M.Y."/>
            <person name="Jogler C."/>
        </authorList>
    </citation>
    <scope>NUCLEOTIDE SEQUENCE [LARGE SCALE GENOMIC DNA]</scope>
    <source>
        <strain evidence="2 3">Pan153</strain>
    </source>
</reference>
<organism evidence="2 3">
    <name type="scientific">Gimesia panareensis</name>
    <dbReference type="NCBI Taxonomy" id="2527978"/>
    <lineage>
        <taxon>Bacteria</taxon>
        <taxon>Pseudomonadati</taxon>
        <taxon>Planctomycetota</taxon>
        <taxon>Planctomycetia</taxon>
        <taxon>Planctomycetales</taxon>
        <taxon>Planctomycetaceae</taxon>
        <taxon>Gimesia</taxon>
    </lineage>
</organism>
<protein>
    <recommendedName>
        <fullName evidence="4">Holin</fullName>
    </recommendedName>
</protein>
<evidence type="ECO:0000313" key="2">
    <source>
        <dbReference type="EMBL" id="QDV20652.1"/>
    </source>
</evidence>
<feature type="transmembrane region" description="Helical" evidence="1">
    <location>
        <begin position="12"/>
        <end position="30"/>
    </location>
</feature>
<accession>A0A518FWE4</accession>
<sequence length="60" mass="6319">MLDKLPLNGKKTYVVAAVTVIYAVCGMLLGEMPTQESLLMIGGALGLTTIGHKINKISSN</sequence>
<name>A0A518FWE4_9PLAN</name>
<proteinExistence type="predicted"/>